<keyword evidence="4" id="KW-1185">Reference proteome</keyword>
<organism evidence="3 4">
    <name type="scientific">Mycolicibacterium hodleri</name>
    <dbReference type="NCBI Taxonomy" id="49897"/>
    <lineage>
        <taxon>Bacteria</taxon>
        <taxon>Bacillati</taxon>
        <taxon>Actinomycetota</taxon>
        <taxon>Actinomycetes</taxon>
        <taxon>Mycobacteriales</taxon>
        <taxon>Mycobacteriaceae</taxon>
        <taxon>Mycolicibacterium</taxon>
    </lineage>
</organism>
<proteinExistence type="inferred from homology"/>
<dbReference type="Pfam" id="PF04909">
    <property type="entry name" value="Amidohydro_2"/>
    <property type="match status" value="1"/>
</dbReference>
<evidence type="ECO:0000256" key="1">
    <source>
        <dbReference type="ARBA" id="ARBA00038310"/>
    </source>
</evidence>
<dbReference type="InterPro" id="IPR032466">
    <property type="entry name" value="Metal_Hydrolase"/>
</dbReference>
<dbReference type="RefSeq" id="WP_142551210.1">
    <property type="nucleotide sequence ID" value="NZ_VIFX01000006.1"/>
</dbReference>
<evidence type="ECO:0000313" key="3">
    <source>
        <dbReference type="EMBL" id="TQR87351.1"/>
    </source>
</evidence>
<keyword evidence="3" id="KW-0378">Hydrolase</keyword>
<dbReference type="Gene3D" id="3.20.20.140">
    <property type="entry name" value="Metal-dependent hydrolases"/>
    <property type="match status" value="1"/>
</dbReference>
<dbReference type="PANTHER" id="PTHR43569:SF2">
    <property type="entry name" value="AMIDOHYDROLASE-RELATED DOMAIN-CONTAINING PROTEIN"/>
    <property type="match status" value="1"/>
</dbReference>
<dbReference type="SUPFAM" id="SSF51556">
    <property type="entry name" value="Metallo-dependent hydrolases"/>
    <property type="match status" value="1"/>
</dbReference>
<accession>A0A544W540</accession>
<dbReference type="EMBL" id="VIFX01000006">
    <property type="protein sequence ID" value="TQR87351.1"/>
    <property type="molecule type" value="Genomic_DNA"/>
</dbReference>
<dbReference type="GO" id="GO:0016787">
    <property type="term" value="F:hydrolase activity"/>
    <property type="evidence" value="ECO:0007669"/>
    <property type="project" value="UniProtKB-KW"/>
</dbReference>
<dbReference type="InterPro" id="IPR006680">
    <property type="entry name" value="Amidohydro-rel"/>
</dbReference>
<evidence type="ECO:0000313" key="4">
    <source>
        <dbReference type="Proteomes" id="UP000315759"/>
    </source>
</evidence>
<feature type="domain" description="Amidohydrolase-related" evidence="2">
    <location>
        <begin position="3"/>
        <end position="275"/>
    </location>
</feature>
<evidence type="ECO:0000259" key="2">
    <source>
        <dbReference type="Pfam" id="PF04909"/>
    </source>
</evidence>
<gene>
    <name evidence="3" type="ORF">D8S82_06040</name>
</gene>
<comment type="similarity">
    <text evidence="1">Belongs to the metallo-dependent hydrolases superfamily.</text>
</comment>
<reference evidence="3 4" key="1">
    <citation type="submission" date="2018-10" db="EMBL/GenBank/DDBJ databases">
        <title>Draft genome of Mycobacterium hodleri strain B.</title>
        <authorList>
            <person name="Amande T.J."/>
            <person name="Mcgenity T.J."/>
        </authorList>
    </citation>
    <scope>NUCLEOTIDE SEQUENCE [LARGE SCALE GENOMIC DNA]</scope>
    <source>
        <strain evidence="3 4">B</strain>
    </source>
</reference>
<name>A0A544W540_9MYCO</name>
<dbReference type="Proteomes" id="UP000315759">
    <property type="component" value="Unassembled WGS sequence"/>
</dbReference>
<sequence>MIIDAHQHVWDLTRAPYPWLGPHVPQWNRTFEFDELAPHLVRNGVDATVLVESDDDDGDTELMFEVADAHPTVVAIVAYLPLDQPEHAAERLSRLRRDDRVVGIRNLVHHKADPDWITSAPVDEGLAVLEGGDVAFDFVSTLPRHLEHVPTISERHPGLRIVLDHLAKPPIGADDVEPWWSLIAAAAENPMVSAKISGLYPDSGQWSVDGIRPFVDRALDVFGPERLMYGGDWPISVASGGYDRVFAGLQSALSGLGVEEANHIWSGTARRVYRIEPSRLEAAVSGVGPRIDEASTSAGPS</sequence>
<dbReference type="AlphaFoldDB" id="A0A544W540"/>
<dbReference type="PANTHER" id="PTHR43569">
    <property type="entry name" value="AMIDOHYDROLASE"/>
    <property type="match status" value="1"/>
</dbReference>
<protein>
    <submittedName>
        <fullName evidence="3">Amidohydrolase family protein</fullName>
    </submittedName>
</protein>
<comment type="caution">
    <text evidence="3">The sequence shown here is derived from an EMBL/GenBank/DDBJ whole genome shotgun (WGS) entry which is preliminary data.</text>
</comment>
<dbReference type="InterPro" id="IPR052350">
    <property type="entry name" value="Metallo-dep_Lactonases"/>
</dbReference>